<dbReference type="InterPro" id="IPR027417">
    <property type="entry name" value="P-loop_NTPase"/>
</dbReference>
<dbReference type="InterPro" id="IPR010935">
    <property type="entry name" value="SMC_hinge"/>
</dbReference>
<dbReference type="AlphaFoldDB" id="B4CXF6"/>
<keyword evidence="5" id="KW-1185">Reference proteome</keyword>
<evidence type="ECO:0000256" key="1">
    <source>
        <dbReference type="SAM" id="Coils"/>
    </source>
</evidence>
<evidence type="ECO:0000313" key="5">
    <source>
        <dbReference type="Proteomes" id="UP000005824"/>
    </source>
</evidence>
<keyword evidence="1" id="KW-0175">Coiled coil</keyword>
<dbReference type="EMBL" id="ABVL01000003">
    <property type="protein sequence ID" value="EDY20954.1"/>
    <property type="molecule type" value="Genomic_DNA"/>
</dbReference>
<gene>
    <name evidence="4" type="ORF">CfE428DRAFT_1247</name>
</gene>
<dbReference type="Pfam" id="PF06470">
    <property type="entry name" value="SMC_hinge"/>
    <property type="match status" value="1"/>
</dbReference>
<dbReference type="GO" id="GO:0005694">
    <property type="term" value="C:chromosome"/>
    <property type="evidence" value="ECO:0007669"/>
    <property type="project" value="InterPro"/>
</dbReference>
<dbReference type="Proteomes" id="UP000005824">
    <property type="component" value="Unassembled WGS sequence"/>
</dbReference>
<organism evidence="4 5">
    <name type="scientific">Chthoniobacter flavus Ellin428</name>
    <dbReference type="NCBI Taxonomy" id="497964"/>
    <lineage>
        <taxon>Bacteria</taxon>
        <taxon>Pseudomonadati</taxon>
        <taxon>Verrucomicrobiota</taxon>
        <taxon>Spartobacteria</taxon>
        <taxon>Chthoniobacterales</taxon>
        <taxon>Chthoniobacteraceae</taxon>
        <taxon>Chthoniobacter</taxon>
    </lineage>
</organism>
<dbReference type="eggNOG" id="COG4913">
    <property type="taxonomic scope" value="Bacteria"/>
</dbReference>
<dbReference type="InParanoid" id="B4CXF6"/>
<feature type="domain" description="SMC hinge" evidence="3">
    <location>
        <begin position="483"/>
        <end position="582"/>
    </location>
</feature>
<name>B4CXF6_9BACT</name>
<dbReference type="Pfam" id="PF13558">
    <property type="entry name" value="SbcC_Walker_B"/>
    <property type="match status" value="1"/>
</dbReference>
<feature type="region of interest" description="Disordered" evidence="2">
    <location>
        <begin position="725"/>
        <end position="747"/>
    </location>
</feature>
<evidence type="ECO:0000256" key="2">
    <source>
        <dbReference type="SAM" id="MobiDB-lite"/>
    </source>
</evidence>
<dbReference type="GO" id="GO:0005524">
    <property type="term" value="F:ATP binding"/>
    <property type="evidence" value="ECO:0007669"/>
    <property type="project" value="InterPro"/>
</dbReference>
<dbReference type="STRING" id="497964.CfE428DRAFT_1247"/>
<dbReference type="GO" id="GO:0051276">
    <property type="term" value="P:chromosome organization"/>
    <property type="evidence" value="ECO:0007669"/>
    <property type="project" value="InterPro"/>
</dbReference>
<evidence type="ECO:0000313" key="4">
    <source>
        <dbReference type="EMBL" id="EDY20954.1"/>
    </source>
</evidence>
<dbReference type="SUPFAM" id="SSF52540">
    <property type="entry name" value="P-loop containing nucleoside triphosphate hydrolases"/>
    <property type="match status" value="1"/>
</dbReference>
<proteinExistence type="predicted"/>
<feature type="coiled-coil region" evidence="1">
    <location>
        <begin position="336"/>
        <end position="363"/>
    </location>
</feature>
<sequence length="1116" mass="128099">MASRCIRLTRAHAIQWFGYCDTFDVHGNILIAGRTGAGKSVLMDLLQLVIIGDQRARYNAASDGRGQTSGRDKKSYCLCDTQEDVNGVPQFAREGGITYIALEFTWPDGETCETWGMRIEYADTETQTPEEEFFRIPARLERSDFVTADGFALELDGFRLLLKKHDGETYRNVTEYRKRLADHLNFHRETVDFLMPSAMSFAFLPKFDEFCRRYILQAEDIKTEPVRQSYASYLSITADLAKLRDKRDRLERVVSTQQELEDATRDSDVYRFLEAEFRREAARAENTELEKKLAEIDRRQARQREEYDSVIETFATKTQDLESLKNLFRDEGGTLLLELADRIRAATAKIEQLQRIGKTVEEEKARRLRLATAFQKEAAAFLAERNSGKTAELEHALTILREARPDDLKSALHQLALAIRGVAERLRTSIKGESETYQKTKGELQGLQEQLRNLDFNRIVPSPLLDELNKRLPRRGRENPARQLRELCEVNDEDWRPAVELAFARKFAIVVHRDDYGEALRIYKDFPQDSERESLVDPERALARQSTARENSLARKLECADPVARAVVDELFGNVICVDGLDDLRKHPDAIMRDGFRLRGLFAERPRRYDQRPCIGSKGLDRLKAHLSARADECSARLRHIEPLLAREAKLESSISEHRLDSENIEADLAAAKQLGELETERARLIQRNTDATTPALEERMETITRLDNELKVLDRRRLDLHGRLQSSERGDAETKLEDARGTRDRAEKTYDAVVGEVGEKLVIARCDELRTQLRNDCGADSIAAARAGQRRSELDARLPGIADRLVLLRQGLVDQHPELRAEPDFDPQTKWNPSYQNLLERIRVKDMEEREQQAREEEQRWQDLFRTTVAARLASAIRDVRKTIGDLNLQLRKPIGDSQYHIKVDDNPAREFQEYRRVLDACALTLDGESIFASLEADTRNAVEHVFRALVNEPEGKLAQAFLDYRSYFRYDMEVSDPRRPELPPKSLNRHADKFSGGEKQTPFYISILACYLRAYKRHLPQRYTEPSLGLVPIDEAFSKMSGERITDAIKALRDVDLQGILSMSSGNWPYAISECDQVLAVHQRESFANGRKQIRNIAALLNRQQALERSKDWT</sequence>
<dbReference type="Pfam" id="PF13555">
    <property type="entry name" value="AAA_29"/>
    <property type="match status" value="1"/>
</dbReference>
<accession>B4CXF6</accession>
<dbReference type="Gene3D" id="3.40.50.300">
    <property type="entry name" value="P-loop containing nucleotide triphosphate hydrolases"/>
    <property type="match status" value="1"/>
</dbReference>
<evidence type="ECO:0000259" key="3">
    <source>
        <dbReference type="Pfam" id="PF06470"/>
    </source>
</evidence>
<dbReference type="RefSeq" id="WP_006978573.1">
    <property type="nucleotide sequence ID" value="NZ_ABVL01000003.1"/>
</dbReference>
<protein>
    <recommendedName>
        <fullName evidence="3">SMC hinge domain-containing protein</fullName>
    </recommendedName>
</protein>
<reference evidence="4 5" key="1">
    <citation type="journal article" date="2011" name="J. Bacteriol.">
        <title>Genome sequence of Chthoniobacter flavus Ellin428, an aerobic heterotrophic soil bacterium.</title>
        <authorList>
            <person name="Kant R."/>
            <person name="van Passel M.W."/>
            <person name="Palva A."/>
            <person name="Lucas S."/>
            <person name="Lapidus A."/>
            <person name="Glavina Del Rio T."/>
            <person name="Dalin E."/>
            <person name="Tice H."/>
            <person name="Bruce D."/>
            <person name="Goodwin L."/>
            <person name="Pitluck S."/>
            <person name="Larimer F.W."/>
            <person name="Land M.L."/>
            <person name="Hauser L."/>
            <person name="Sangwan P."/>
            <person name="de Vos W.M."/>
            <person name="Janssen P.H."/>
            <person name="Smidt H."/>
        </authorList>
    </citation>
    <scope>NUCLEOTIDE SEQUENCE [LARGE SCALE GENOMIC DNA]</scope>
    <source>
        <strain evidence="4 5">Ellin428</strain>
    </source>
</reference>
<comment type="caution">
    <text evidence="4">The sequence shown here is derived from an EMBL/GenBank/DDBJ whole genome shotgun (WGS) entry which is preliminary data.</text>
</comment>
<feature type="coiled-coil region" evidence="1">
    <location>
        <begin position="233"/>
        <end position="306"/>
    </location>
</feature>
<feature type="coiled-coil region" evidence="1">
    <location>
        <begin position="430"/>
        <end position="457"/>
    </location>
</feature>